<gene>
    <name evidence="1" type="ORF">MM213_13225</name>
</gene>
<evidence type="ECO:0000313" key="2">
    <source>
        <dbReference type="Proteomes" id="UP001165430"/>
    </source>
</evidence>
<organism evidence="1 2">
    <name type="scientific">Belliella alkalica</name>
    <dbReference type="NCBI Taxonomy" id="1730871"/>
    <lineage>
        <taxon>Bacteria</taxon>
        <taxon>Pseudomonadati</taxon>
        <taxon>Bacteroidota</taxon>
        <taxon>Cytophagia</taxon>
        <taxon>Cytophagales</taxon>
        <taxon>Cyclobacteriaceae</taxon>
        <taxon>Belliella</taxon>
    </lineage>
</organism>
<evidence type="ECO:0000313" key="1">
    <source>
        <dbReference type="EMBL" id="MCH7414454.1"/>
    </source>
</evidence>
<sequence length="285" mass="32086">MKNLIVTISIKLNDLTDDAITVGLLAFNEQVAFYDFSYEKLKSAKPLLDNNSMYYLENALIEMGKAFQIEGVKNELDFKGELLNEKYISYLSKYSNGILKISEPKGLATLLDKHTFGKLFRSFVGTNPVKNTVNVSNSLRRGMINILKHEVFERIDTLYPIDPTIINGIYARHRLDFIGVNGSPFAGLAVDFNKEEGEVGKTILTFRNIAKGLAEKANKNGMSSGRYEVYFNEPESMENKRLLDIVMKDKSKGFEMIGFDKIDSVIKRLEGGGFKKFSSSKLALI</sequence>
<name>A0ABS9VDE1_9BACT</name>
<comment type="caution">
    <text evidence="1">The sequence shown here is derived from an EMBL/GenBank/DDBJ whole genome shotgun (WGS) entry which is preliminary data.</text>
</comment>
<evidence type="ECO:0008006" key="3">
    <source>
        <dbReference type="Google" id="ProtNLM"/>
    </source>
</evidence>
<accession>A0ABS9VDE1</accession>
<dbReference type="EMBL" id="JAKZGO010000010">
    <property type="protein sequence ID" value="MCH7414454.1"/>
    <property type="molecule type" value="Genomic_DNA"/>
</dbReference>
<keyword evidence="2" id="KW-1185">Reference proteome</keyword>
<proteinExistence type="predicted"/>
<dbReference type="RefSeq" id="WP_241412910.1">
    <property type="nucleotide sequence ID" value="NZ_JAKZGO010000010.1"/>
</dbReference>
<dbReference type="Proteomes" id="UP001165430">
    <property type="component" value="Unassembled WGS sequence"/>
</dbReference>
<protein>
    <recommendedName>
        <fullName evidence="3">DUF3037 domain-containing protein</fullName>
    </recommendedName>
</protein>
<reference evidence="1" key="1">
    <citation type="submission" date="2022-03" db="EMBL/GenBank/DDBJ databases">
        <title>De novo assembled genomes of Belliella spp. (Cyclobacteriaceae) strains.</title>
        <authorList>
            <person name="Szabo A."/>
            <person name="Korponai K."/>
            <person name="Felfoldi T."/>
        </authorList>
    </citation>
    <scope>NUCLEOTIDE SEQUENCE</scope>
    <source>
        <strain evidence="1">DSM 111903</strain>
    </source>
</reference>